<dbReference type="InterPro" id="IPR003343">
    <property type="entry name" value="Big_2"/>
</dbReference>
<dbReference type="Gene3D" id="2.60.40.380">
    <property type="entry name" value="Purple acid phosphatase-like, N-terminal"/>
    <property type="match status" value="1"/>
</dbReference>
<dbReference type="SUPFAM" id="SSF49373">
    <property type="entry name" value="Invasin/intimin cell-adhesion fragments"/>
    <property type="match status" value="2"/>
</dbReference>
<gene>
    <name evidence="4" type="ORF">ACFQ2I_07540</name>
</gene>
<dbReference type="SMART" id="SM00635">
    <property type="entry name" value="BID_2"/>
    <property type="match status" value="2"/>
</dbReference>
<dbReference type="Gene3D" id="2.160.20.110">
    <property type="match status" value="3"/>
</dbReference>
<proteinExistence type="predicted"/>
<dbReference type="InterPro" id="IPR008963">
    <property type="entry name" value="Purple_acid_Pase-like_N"/>
</dbReference>
<evidence type="ECO:0000313" key="4">
    <source>
        <dbReference type="EMBL" id="MFD0959239.1"/>
    </source>
</evidence>
<dbReference type="Gene3D" id="3.60.21.10">
    <property type="match status" value="1"/>
</dbReference>
<keyword evidence="5" id="KW-1185">Reference proteome</keyword>
<dbReference type="InterPro" id="IPR029052">
    <property type="entry name" value="Metallo-depent_PP-like"/>
</dbReference>
<dbReference type="SUPFAM" id="SSF89550">
    <property type="entry name" value="PHP domain-like"/>
    <property type="match status" value="1"/>
</dbReference>
<comment type="caution">
    <text evidence="4">The sequence shown here is derived from an EMBL/GenBank/DDBJ whole genome shotgun (WGS) entry which is preliminary data.</text>
</comment>
<feature type="domain" description="BIG2" evidence="3">
    <location>
        <begin position="1967"/>
        <end position="2048"/>
    </location>
</feature>
<protein>
    <submittedName>
        <fullName evidence="4">CehA/McbA family metallohydrolase</fullName>
    </submittedName>
</protein>
<dbReference type="InterPro" id="IPR008964">
    <property type="entry name" value="Invasin/intimin_cell_adhesion"/>
</dbReference>
<keyword evidence="2" id="KW-0812">Transmembrane</keyword>
<dbReference type="PANTHER" id="PTHR45867:SF3">
    <property type="entry name" value="ACID PHOSPHATASE TYPE 7"/>
    <property type="match status" value="1"/>
</dbReference>
<dbReference type="InterPro" id="IPR004843">
    <property type="entry name" value="Calcineurin-like_PHP"/>
</dbReference>
<dbReference type="InterPro" id="IPR013783">
    <property type="entry name" value="Ig-like_fold"/>
</dbReference>
<keyword evidence="2" id="KW-0472">Membrane</keyword>
<dbReference type="Pfam" id="PF02368">
    <property type="entry name" value="Big_2"/>
    <property type="match status" value="1"/>
</dbReference>
<dbReference type="Gene3D" id="2.60.40.10">
    <property type="entry name" value="Immunoglobulins"/>
    <property type="match status" value="1"/>
</dbReference>
<evidence type="ECO:0000256" key="2">
    <source>
        <dbReference type="SAM" id="Phobius"/>
    </source>
</evidence>
<dbReference type="Pfam" id="PF00149">
    <property type="entry name" value="Metallophos"/>
    <property type="match status" value="1"/>
</dbReference>
<dbReference type="SUPFAM" id="SSF56300">
    <property type="entry name" value="Metallo-dependent phosphatases"/>
    <property type="match status" value="1"/>
</dbReference>
<evidence type="ECO:0000259" key="3">
    <source>
        <dbReference type="SMART" id="SM00635"/>
    </source>
</evidence>
<keyword evidence="1" id="KW-0732">Signal</keyword>
<sequence length="2057" mass="224742">MTSNSRNLPLIVMACFIAGVISLCYGIMAFASSEKENGVSKKERAEYLGSTLFKGHMHTHTSLSDGILLPDDAYNFVKANTDFDFYAVTEHDVTYEISTGSDFITHVQDSYSKEYKLLHEQSDAHNSNNEFITLPGTEVTWYDESGHINLFNAAWFARTYGLDADGTWGWSDIKYDLPTFYARLAQDPDAIAQFNHPRSSGNWSFSEFKHYNRDVDRNLNMIEYKSANDFAIYTKALDRGWHISPVFGGDEHKGNWGMVQPHVTGMWANHLSREGLYEAMRNHRTYVSFDRNLEMAVSANGQMMGAILPASTNEIELYVRINDPDANDYLDKVVVYKNSGEIVKEYRNIASNQFEMEDTFASADGDYFIVRAFQADGEEAISAPIWIGDETRGTVHAPDITVHGQYPDTIELGDQVEVLGASATDYRGQSLSVEAIVLNDKGEVAVEGQHFKVDMYGEYFIKYAATDHQGNTRVELIRLLVDQQNLDTEKILNEFQPIVNVGANEHEVGINVVTDKALEATYVQYKPESEAMWDNAEVVQANVSYFQVAYGDTFAKSNYRVLAAHEVGLTDLDLGTKYDYRYGISPTGPWSSSYRFRTAPASEEAVMYVMGDLEVPDRNPENFRLFKDMLDVLREKNSNGQTVIQVGDLAWLGGNMYAWDDVFNNIYNNDMGLITAHIAGDRERVTDRKFGAYSGFLNLPKNGEGSYLETNYSFDYGDMHIAVMNSVLDFEKQLSWLEKDMRATDKKWKIVMGHYPYYGGQSGDETGMNIMRVKLSQAFERLGVSLYIGGHDHVYKRTTIRNGVKDISEEAMNLGTTFVTVGSSGPTFYDNKSFDWDHIVYDENKQTGVILESNDQSLTLKTYNSDGIEIDSFTIKQPANYMNLSSAIVENNVLKGVGVLNYPNSLERVTVIGEKRDHTGEQLLETVIQEATLEHLGREQIILFDSPLAFGDENTIVVRLVNNPIDREPLTDPLVAKEGMLGDGSEDNPYQIKSASGLNKMHEFPDKHYILDRDIDGNGKFFEAIGANETPFTGTFDGQGHTITGVIVSSGGAGLFAINEGIIRNVGMINADIDVRRSNVGILVDQNDGIVEYVYSTGSIRGNSTVGGLVGFSNGIVRNSYSTARVNARGKQAGGIIGITNRGSVTEQVYAMGAVVAEESNAGGISGYGYNSTVIQNSMALNPSVVTGTASNRIVGRVLAGDIATLVNNYADENMFVSSENVTVNDPNNEKGQGVSTEAFTSASFFTETLGWDFDSIWIWNEDAKRPLLQSNLEQINESDNPKPTLDQNEDGYYIIRSINELKTISEFPNENYILENDLDFEGKLFEPLFKGMPFLGVFDGNNKSLYNFKSENGGLFHLNGGTIKNVAMIDASVTGGSNIGILVNTNNGKVEHSFVTGSIAGSSTVGGLAGYSNGIVRNSYSTADVTAQLSQAGGLIGITNSGSLTENVYASGAVQALRSNAGGVTGYGYNDTIVRNVIALNPSVLTPTMANRVVGRVLAGHTATLENNYAFDGMIVDKEGESIAAANNRKGLGLSQQEVENPNAYTERLKWDFESVWMWDDVLKRPVLSSNPEEAKEPGVPLERNEAGYYKIKSIADLNVMEAFPAEKYILDHDLDYAGQTAESLFKVVPFTGVLDGDGNKIVHFNSSSGGLFHLNGGVIKNIAMIDASVTGGSRIGILVNTNNGELNNSLSTGSIIGSSTVGGLVGYSNGIVRNSYSTADVTAQGSQAGGLIGITNSGSLTENVYASGTVRAITSNAGGVTGYGYNDTVVRNVIALNRSVTAPTMANRVMGRVLAGHTATLENNYAFDGMIVNKEGVTEGALTTLKGLGLSETEVENPSTYMDRLGWDFNGIWRWDNMANRPVLQSVSENVEEPITLTELEFEGAAALIVGESVQATTTALYSDGSREKVETNVTYTSSNPSVAEISASGVVTAKSEGTVLITAEYEGLISSYELIVVKPEPDKKLIRLELSGLNPRMQVHSTLSLFLTAIYDDGTRQTISDGVTYTSNKPQKASVSESGVVTAHHPGAVWITASYQGKTATYKVRINAAGGISF</sequence>
<dbReference type="PANTHER" id="PTHR45867">
    <property type="entry name" value="PURPLE ACID PHOSPHATASE"/>
    <property type="match status" value="1"/>
</dbReference>
<dbReference type="Gene3D" id="2.60.40.1080">
    <property type="match status" value="2"/>
</dbReference>
<dbReference type="NCBIfam" id="NF038032">
    <property type="entry name" value="CehA_McbA_metalo"/>
    <property type="match status" value="1"/>
</dbReference>
<organism evidence="4 5">
    <name type="scientific">Paenibacillus chungangensis</name>
    <dbReference type="NCBI Taxonomy" id="696535"/>
    <lineage>
        <taxon>Bacteria</taxon>
        <taxon>Bacillati</taxon>
        <taxon>Bacillota</taxon>
        <taxon>Bacilli</taxon>
        <taxon>Bacillales</taxon>
        <taxon>Paenibacillaceae</taxon>
        <taxon>Paenibacillus</taxon>
    </lineage>
</organism>
<dbReference type="Pfam" id="PF07581">
    <property type="entry name" value="Glug"/>
    <property type="match status" value="1"/>
</dbReference>
<accession>A0ABW3HP62</accession>
<dbReference type="EMBL" id="JBHTJZ010000008">
    <property type="protein sequence ID" value="MFD0959239.1"/>
    <property type="molecule type" value="Genomic_DNA"/>
</dbReference>
<reference evidence="5" key="1">
    <citation type="journal article" date="2019" name="Int. J. Syst. Evol. Microbiol.">
        <title>The Global Catalogue of Microorganisms (GCM) 10K type strain sequencing project: providing services to taxonomists for standard genome sequencing and annotation.</title>
        <authorList>
            <consortium name="The Broad Institute Genomics Platform"/>
            <consortium name="The Broad Institute Genome Sequencing Center for Infectious Disease"/>
            <person name="Wu L."/>
            <person name="Ma J."/>
        </authorList>
    </citation>
    <scope>NUCLEOTIDE SEQUENCE [LARGE SCALE GENOMIC DNA]</scope>
    <source>
        <strain evidence="5">CCUG 59129</strain>
    </source>
</reference>
<dbReference type="SUPFAM" id="SSF49363">
    <property type="entry name" value="Purple acid phosphatase, N-terminal domain"/>
    <property type="match status" value="1"/>
</dbReference>
<dbReference type="Gene3D" id="3.20.20.140">
    <property type="entry name" value="Metal-dependent hydrolases"/>
    <property type="match status" value="1"/>
</dbReference>
<dbReference type="Proteomes" id="UP001596989">
    <property type="component" value="Unassembled WGS sequence"/>
</dbReference>
<dbReference type="RefSeq" id="WP_377563287.1">
    <property type="nucleotide sequence ID" value="NZ_JBHTJZ010000008.1"/>
</dbReference>
<feature type="domain" description="BIG2" evidence="3">
    <location>
        <begin position="1878"/>
        <end position="1956"/>
    </location>
</feature>
<evidence type="ECO:0000256" key="1">
    <source>
        <dbReference type="ARBA" id="ARBA00022729"/>
    </source>
</evidence>
<dbReference type="InterPro" id="IPR011493">
    <property type="entry name" value="GLUG"/>
</dbReference>
<keyword evidence="2" id="KW-1133">Transmembrane helix</keyword>
<name>A0ABW3HP62_9BACL</name>
<dbReference type="InterPro" id="IPR016195">
    <property type="entry name" value="Pol/histidinol_Pase-like"/>
</dbReference>
<evidence type="ECO:0000313" key="5">
    <source>
        <dbReference type="Proteomes" id="UP001596989"/>
    </source>
</evidence>
<feature type="transmembrane region" description="Helical" evidence="2">
    <location>
        <begin position="7"/>
        <end position="31"/>
    </location>
</feature>